<accession>A0ACC2BME2</accession>
<evidence type="ECO:0000313" key="1">
    <source>
        <dbReference type="EMBL" id="KAJ7530582.1"/>
    </source>
</evidence>
<gene>
    <name evidence="1" type="ORF">O6H91_14G009100</name>
</gene>
<comment type="caution">
    <text evidence="1">The sequence shown here is derived from an EMBL/GenBank/DDBJ whole genome shotgun (WGS) entry which is preliminary data.</text>
</comment>
<keyword evidence="2" id="KW-1185">Reference proteome</keyword>
<dbReference type="Proteomes" id="UP001162992">
    <property type="component" value="Chromosome 14"/>
</dbReference>
<organism evidence="1 2">
    <name type="scientific">Diphasiastrum complanatum</name>
    <name type="common">Issler's clubmoss</name>
    <name type="synonym">Lycopodium complanatum</name>
    <dbReference type="NCBI Taxonomy" id="34168"/>
    <lineage>
        <taxon>Eukaryota</taxon>
        <taxon>Viridiplantae</taxon>
        <taxon>Streptophyta</taxon>
        <taxon>Embryophyta</taxon>
        <taxon>Tracheophyta</taxon>
        <taxon>Lycopodiopsida</taxon>
        <taxon>Lycopodiales</taxon>
        <taxon>Lycopodiaceae</taxon>
        <taxon>Lycopodioideae</taxon>
        <taxon>Diphasiastrum</taxon>
    </lineage>
</organism>
<reference evidence="2" key="1">
    <citation type="journal article" date="2024" name="Proc. Natl. Acad. Sci. U.S.A.">
        <title>Extraordinary preservation of gene collinearity over three hundred million years revealed in homosporous lycophytes.</title>
        <authorList>
            <person name="Li C."/>
            <person name="Wickell D."/>
            <person name="Kuo L.Y."/>
            <person name="Chen X."/>
            <person name="Nie B."/>
            <person name="Liao X."/>
            <person name="Peng D."/>
            <person name="Ji J."/>
            <person name="Jenkins J."/>
            <person name="Williams M."/>
            <person name="Shu S."/>
            <person name="Plott C."/>
            <person name="Barry K."/>
            <person name="Rajasekar S."/>
            <person name="Grimwood J."/>
            <person name="Han X."/>
            <person name="Sun S."/>
            <person name="Hou Z."/>
            <person name="He W."/>
            <person name="Dai G."/>
            <person name="Sun C."/>
            <person name="Schmutz J."/>
            <person name="Leebens-Mack J.H."/>
            <person name="Li F.W."/>
            <person name="Wang L."/>
        </authorList>
    </citation>
    <scope>NUCLEOTIDE SEQUENCE [LARGE SCALE GENOMIC DNA]</scope>
    <source>
        <strain evidence="2">cv. PW_Plant_1</strain>
    </source>
</reference>
<proteinExistence type="predicted"/>
<dbReference type="EMBL" id="CM055105">
    <property type="protein sequence ID" value="KAJ7530582.1"/>
    <property type="molecule type" value="Genomic_DNA"/>
</dbReference>
<sequence length="461" mass="51574">MGASSKWLKTLIGVKKSSKSSAISRDDLKSSSNEKSKRWGFWRNSIDDYYISEDLDDAAKEDREHALAVAAATAVAAEAAVAAANAAAAVAHLTGGSTSHLPCRASKEDWAALRIQTAFRGFLARRALKALKGLVKLQALFRGHAVRKQAAITLRCMQALVRVQARVRARQVRNSKEGQAVQWRLEQRRRLEAQRRESEQGWCASRRTAEEVQAKLQQKRDAAIRRERALAYAFSHQWRANSRSRSQMYINNEPDKAHWGWSWLERWMAARPWEHRNPELRPKDSSETQSVKSYDNALERWKAESGSQPGSKASERVPHMSTRSLTTGMHKSRSTLGSQDMLHMSSLCCADLRSEGSTSRGTSRSGIAPSRPILASVSKLNPRKMSSPDEVIKKPGYMGTTKSAQARTRSSSTPKQRRAFEIQNKPKRHSLPVPDGRLHGDQSSSKASPDLMKPASHYQVR</sequence>
<protein>
    <submittedName>
        <fullName evidence="1">Uncharacterized protein</fullName>
    </submittedName>
</protein>
<evidence type="ECO:0000313" key="2">
    <source>
        <dbReference type="Proteomes" id="UP001162992"/>
    </source>
</evidence>
<name>A0ACC2BME2_DIPCM</name>